<dbReference type="PANTHER" id="PTHR32073:SF7">
    <property type="entry name" value="GH11358P"/>
    <property type="match status" value="1"/>
</dbReference>
<evidence type="ECO:0000313" key="7">
    <source>
        <dbReference type="Proteomes" id="UP001162162"/>
    </source>
</evidence>
<accession>A0AAV8XGA4</accession>
<evidence type="ECO:0000256" key="3">
    <source>
        <dbReference type="ARBA" id="ARBA00022525"/>
    </source>
</evidence>
<dbReference type="Proteomes" id="UP001162162">
    <property type="component" value="Unassembled WGS sequence"/>
</dbReference>
<feature type="domain" description="FAM69 protein-kinase" evidence="5">
    <location>
        <begin position="16"/>
        <end position="69"/>
    </location>
</feature>
<dbReference type="PANTHER" id="PTHR32073">
    <property type="entry name" value="GH11358P"/>
    <property type="match status" value="1"/>
</dbReference>
<dbReference type="InterPro" id="IPR020519">
    <property type="entry name" value="DIPK2A/B"/>
</dbReference>
<dbReference type="AlphaFoldDB" id="A0AAV8XGA4"/>
<organism evidence="6 7">
    <name type="scientific">Aromia moschata</name>
    <dbReference type="NCBI Taxonomy" id="1265417"/>
    <lineage>
        <taxon>Eukaryota</taxon>
        <taxon>Metazoa</taxon>
        <taxon>Ecdysozoa</taxon>
        <taxon>Arthropoda</taxon>
        <taxon>Hexapoda</taxon>
        <taxon>Insecta</taxon>
        <taxon>Pterygota</taxon>
        <taxon>Neoptera</taxon>
        <taxon>Endopterygota</taxon>
        <taxon>Coleoptera</taxon>
        <taxon>Polyphaga</taxon>
        <taxon>Cucujiformia</taxon>
        <taxon>Chrysomeloidea</taxon>
        <taxon>Cerambycidae</taxon>
        <taxon>Cerambycinae</taxon>
        <taxon>Callichromatini</taxon>
        <taxon>Aromia</taxon>
    </lineage>
</organism>
<comment type="caution">
    <text evidence="6">The sequence shown here is derived from an EMBL/GenBank/DDBJ whole genome shotgun (WGS) entry which is preliminary data.</text>
</comment>
<keyword evidence="3" id="KW-0964">Secreted</keyword>
<dbReference type="GO" id="GO:0005576">
    <property type="term" value="C:extracellular region"/>
    <property type="evidence" value="ECO:0007669"/>
    <property type="project" value="UniProtKB-SubCell"/>
</dbReference>
<dbReference type="InterPro" id="IPR022049">
    <property type="entry name" value="FAM69_kinase_dom"/>
</dbReference>
<keyword evidence="7" id="KW-1185">Reference proteome</keyword>
<sequence>MDGESRNCMDFVGDWAYLAFQLLQAAKNFTEDHEDFRLYLTDISPDNVAVSESLQISFVDLEDAILKRKNIKWYPSQY</sequence>
<proteinExistence type="inferred from homology"/>
<dbReference type="EMBL" id="JAPWTK010000637">
    <property type="protein sequence ID" value="KAJ8937614.1"/>
    <property type="molecule type" value="Genomic_DNA"/>
</dbReference>
<evidence type="ECO:0000256" key="1">
    <source>
        <dbReference type="ARBA" id="ARBA00004613"/>
    </source>
</evidence>
<evidence type="ECO:0000256" key="2">
    <source>
        <dbReference type="ARBA" id="ARBA00006338"/>
    </source>
</evidence>
<comment type="similarity">
    <text evidence="2">Belongs to the DIPK family.</text>
</comment>
<gene>
    <name evidence="6" type="ORF">NQ318_018427</name>
</gene>
<protein>
    <recommendedName>
        <fullName evidence="5">FAM69 protein-kinase domain-containing protein</fullName>
    </recommendedName>
</protein>
<evidence type="ECO:0000259" key="5">
    <source>
        <dbReference type="Pfam" id="PF12260"/>
    </source>
</evidence>
<evidence type="ECO:0000256" key="4">
    <source>
        <dbReference type="ARBA" id="ARBA00022729"/>
    </source>
</evidence>
<dbReference type="Pfam" id="PF12260">
    <property type="entry name" value="PIP49_C"/>
    <property type="match status" value="1"/>
</dbReference>
<evidence type="ECO:0000313" key="6">
    <source>
        <dbReference type="EMBL" id="KAJ8937614.1"/>
    </source>
</evidence>
<name>A0AAV8XGA4_9CUCU</name>
<keyword evidence="4" id="KW-0732">Signal</keyword>
<reference evidence="6" key="1">
    <citation type="journal article" date="2023" name="Insect Mol. Biol.">
        <title>Genome sequencing provides insights into the evolution of gene families encoding plant cell wall-degrading enzymes in longhorned beetles.</title>
        <authorList>
            <person name="Shin N.R."/>
            <person name="Okamura Y."/>
            <person name="Kirsch R."/>
            <person name="Pauchet Y."/>
        </authorList>
    </citation>
    <scope>NUCLEOTIDE SEQUENCE</scope>
    <source>
        <strain evidence="6">AMC_N1</strain>
    </source>
</reference>
<comment type="subcellular location">
    <subcellularLocation>
        <location evidence="1">Secreted</location>
    </subcellularLocation>
</comment>